<comment type="caution">
    <text evidence="1">The sequence shown here is derived from an EMBL/GenBank/DDBJ whole genome shotgun (WGS) entry which is preliminary data.</text>
</comment>
<sequence>MGMPGEDIDVARGRSGRCPLGAPALNDADDGNGDGFLSPAACRSGSKTVAIASYIWLGNKPPPPTPPVAAPCPLAGLPEEPVADLLAHPPSSSSLATGPQQRLRASQRLHWRAVEEGVAGMMV</sequence>
<proteinExistence type="predicted"/>
<dbReference type="Proteomes" id="UP000479710">
    <property type="component" value="Unassembled WGS sequence"/>
</dbReference>
<evidence type="ECO:0000313" key="1">
    <source>
        <dbReference type="EMBL" id="KAF0910429.1"/>
    </source>
</evidence>
<dbReference type="EMBL" id="SPHZ02000006">
    <property type="protein sequence ID" value="KAF0910429.1"/>
    <property type="molecule type" value="Genomic_DNA"/>
</dbReference>
<reference evidence="1 2" key="1">
    <citation type="submission" date="2019-11" db="EMBL/GenBank/DDBJ databases">
        <title>Whole genome sequence of Oryza granulata.</title>
        <authorList>
            <person name="Li W."/>
        </authorList>
    </citation>
    <scope>NUCLEOTIDE SEQUENCE [LARGE SCALE GENOMIC DNA]</scope>
    <source>
        <strain evidence="2">cv. Menghai</strain>
        <tissue evidence="1">Leaf</tissue>
    </source>
</reference>
<accession>A0A6G1DDF8</accession>
<name>A0A6G1DDF8_9ORYZ</name>
<dbReference type="AlphaFoldDB" id="A0A6G1DDF8"/>
<gene>
    <name evidence="1" type="ORF">E2562_002894</name>
</gene>
<protein>
    <submittedName>
        <fullName evidence="1">Uncharacterized protein</fullName>
    </submittedName>
</protein>
<keyword evidence="2" id="KW-1185">Reference proteome</keyword>
<organism evidence="1 2">
    <name type="scientific">Oryza meyeriana var. granulata</name>
    <dbReference type="NCBI Taxonomy" id="110450"/>
    <lineage>
        <taxon>Eukaryota</taxon>
        <taxon>Viridiplantae</taxon>
        <taxon>Streptophyta</taxon>
        <taxon>Embryophyta</taxon>
        <taxon>Tracheophyta</taxon>
        <taxon>Spermatophyta</taxon>
        <taxon>Magnoliopsida</taxon>
        <taxon>Liliopsida</taxon>
        <taxon>Poales</taxon>
        <taxon>Poaceae</taxon>
        <taxon>BOP clade</taxon>
        <taxon>Oryzoideae</taxon>
        <taxon>Oryzeae</taxon>
        <taxon>Oryzinae</taxon>
        <taxon>Oryza</taxon>
        <taxon>Oryza meyeriana</taxon>
    </lineage>
</organism>
<evidence type="ECO:0000313" key="2">
    <source>
        <dbReference type="Proteomes" id="UP000479710"/>
    </source>
</evidence>